<reference evidence="7" key="1">
    <citation type="submission" date="2023-10" db="EMBL/GenBank/DDBJ databases">
        <authorList>
            <person name="Noh H."/>
        </authorList>
    </citation>
    <scope>NUCLEOTIDE SEQUENCE</scope>
    <source>
        <strain evidence="7">DUCC4014</strain>
    </source>
</reference>
<dbReference type="GO" id="GO:0004114">
    <property type="term" value="F:3',5'-cyclic-nucleotide phosphodiesterase activity"/>
    <property type="evidence" value="ECO:0007669"/>
    <property type="project" value="InterPro"/>
</dbReference>
<evidence type="ECO:0000313" key="8">
    <source>
        <dbReference type="Proteomes" id="UP000827549"/>
    </source>
</evidence>
<dbReference type="PROSITE" id="PS00126">
    <property type="entry name" value="PDEASE_I_1"/>
    <property type="match status" value="1"/>
</dbReference>
<feature type="compositionally biased region" description="Low complexity" evidence="4">
    <location>
        <begin position="82"/>
        <end position="110"/>
    </location>
</feature>
<dbReference type="InterPro" id="IPR003607">
    <property type="entry name" value="HD/PDEase_dom"/>
</dbReference>
<dbReference type="Proteomes" id="UP000827549">
    <property type="component" value="Chromosome 2"/>
</dbReference>
<dbReference type="PROSITE" id="PS51845">
    <property type="entry name" value="PDEASE_I_2"/>
    <property type="match status" value="1"/>
</dbReference>
<feature type="compositionally biased region" description="Low complexity" evidence="4">
    <location>
        <begin position="966"/>
        <end position="976"/>
    </location>
</feature>
<evidence type="ECO:0000313" key="7">
    <source>
        <dbReference type="EMBL" id="WOO78439.1"/>
    </source>
</evidence>
<keyword evidence="8" id="KW-1185">Reference proteome</keyword>
<dbReference type="RefSeq" id="XP_062624471.1">
    <property type="nucleotide sequence ID" value="XM_062768487.1"/>
</dbReference>
<feature type="region of interest" description="Disordered" evidence="4">
    <location>
        <begin position="966"/>
        <end position="992"/>
    </location>
</feature>
<keyword evidence="1 3" id="KW-0479">Metal-binding</keyword>
<evidence type="ECO:0000256" key="2">
    <source>
        <dbReference type="ARBA" id="ARBA00022801"/>
    </source>
</evidence>
<comment type="similarity">
    <text evidence="3">Belongs to the cyclic nucleotide phosphodiesterase family.</text>
</comment>
<keyword evidence="5" id="KW-0732">Signal</keyword>
<name>A0AAF0Y572_9TREE</name>
<dbReference type="GO" id="GO:0046872">
    <property type="term" value="F:metal ion binding"/>
    <property type="evidence" value="ECO:0007669"/>
    <property type="project" value="UniProtKB-KW"/>
</dbReference>
<dbReference type="GO" id="GO:0007165">
    <property type="term" value="P:signal transduction"/>
    <property type="evidence" value="ECO:0007669"/>
    <property type="project" value="InterPro"/>
</dbReference>
<feature type="region of interest" description="Disordered" evidence="4">
    <location>
        <begin position="21"/>
        <end position="145"/>
    </location>
</feature>
<dbReference type="Gene3D" id="1.10.1300.10">
    <property type="entry name" value="3'5'-cyclic nucleotide phosphodiesterase, catalytic domain"/>
    <property type="match status" value="1"/>
</dbReference>
<dbReference type="GeneID" id="87805238"/>
<gene>
    <name evidence="7" type="primary">regA</name>
    <name evidence="7" type="ORF">LOC62_02G001987</name>
</gene>
<dbReference type="EMBL" id="CP086715">
    <property type="protein sequence ID" value="WOO78439.1"/>
    <property type="molecule type" value="Genomic_DNA"/>
</dbReference>
<evidence type="ECO:0000256" key="3">
    <source>
        <dbReference type="RuleBase" id="RU363067"/>
    </source>
</evidence>
<evidence type="ECO:0000256" key="4">
    <source>
        <dbReference type="SAM" id="MobiDB-lite"/>
    </source>
</evidence>
<dbReference type="InterPro" id="IPR002073">
    <property type="entry name" value="PDEase_catalytic_dom"/>
</dbReference>
<comment type="cofactor">
    <cofactor evidence="3">
        <name>a divalent metal cation</name>
        <dbReference type="ChEBI" id="CHEBI:60240"/>
    </cofactor>
    <text evidence="3">Binds 2 divalent metal cations per subunit. Site 1 may preferentially bind zinc ions, while site 2 has a preference for magnesium and/or manganese ions.</text>
</comment>
<dbReference type="InterPro" id="IPR023174">
    <property type="entry name" value="PDEase_CS"/>
</dbReference>
<evidence type="ECO:0000256" key="5">
    <source>
        <dbReference type="SAM" id="SignalP"/>
    </source>
</evidence>
<feature type="compositionally biased region" description="Pro residues" evidence="4">
    <location>
        <begin position="23"/>
        <end position="33"/>
    </location>
</feature>
<dbReference type="Pfam" id="PF00233">
    <property type="entry name" value="PDEase_I"/>
    <property type="match status" value="1"/>
</dbReference>
<dbReference type="AlphaFoldDB" id="A0AAF0Y572"/>
<feature type="compositionally biased region" description="Low complexity" evidence="4">
    <location>
        <begin position="123"/>
        <end position="140"/>
    </location>
</feature>
<feature type="signal peptide" evidence="5">
    <location>
        <begin position="1"/>
        <end position="23"/>
    </location>
</feature>
<organism evidence="7 8">
    <name type="scientific">Vanrija pseudolonga</name>
    <dbReference type="NCBI Taxonomy" id="143232"/>
    <lineage>
        <taxon>Eukaryota</taxon>
        <taxon>Fungi</taxon>
        <taxon>Dikarya</taxon>
        <taxon>Basidiomycota</taxon>
        <taxon>Agaricomycotina</taxon>
        <taxon>Tremellomycetes</taxon>
        <taxon>Trichosporonales</taxon>
        <taxon>Trichosporonaceae</taxon>
        <taxon>Vanrija</taxon>
    </lineage>
</organism>
<dbReference type="SUPFAM" id="SSF109604">
    <property type="entry name" value="HD-domain/PDEase-like"/>
    <property type="match status" value="1"/>
</dbReference>
<dbReference type="PANTHER" id="PTHR11347">
    <property type="entry name" value="CYCLIC NUCLEOTIDE PHOSPHODIESTERASE"/>
    <property type="match status" value="1"/>
</dbReference>
<evidence type="ECO:0000259" key="6">
    <source>
        <dbReference type="PROSITE" id="PS51845"/>
    </source>
</evidence>
<feature type="domain" description="PDEase" evidence="6">
    <location>
        <begin position="542"/>
        <end position="917"/>
    </location>
</feature>
<feature type="chain" id="PRO_5042074246" description="Phosphodiesterase" evidence="5">
    <location>
        <begin position="24"/>
        <end position="1047"/>
    </location>
</feature>
<dbReference type="CDD" id="cd00077">
    <property type="entry name" value="HDc"/>
    <property type="match status" value="1"/>
</dbReference>
<keyword evidence="2 3" id="KW-0378">Hydrolase</keyword>
<protein>
    <recommendedName>
        <fullName evidence="3">Phosphodiesterase</fullName>
        <ecNumber evidence="3">3.1.4.-</ecNumber>
    </recommendedName>
</protein>
<dbReference type="SMART" id="SM00471">
    <property type="entry name" value="HDc"/>
    <property type="match status" value="1"/>
</dbReference>
<evidence type="ECO:0000256" key="1">
    <source>
        <dbReference type="ARBA" id="ARBA00022723"/>
    </source>
</evidence>
<sequence>MAPIVTSSPLAVVVLLPEALPSALPPQGSPSSPPQLTSRRSAHGISPGGISPLLSATVDSEHAAGSRRLSLAPGLGAGIKMSSSRPPGGSPSPVRNSPSAARSPSSLSPLTKPSADDSGDFASSLGRTGSGSRTNRRSSNPHAVPAGVSAALKQPRGSVAAPSGMGLTAVLASGRRPGAEGDELVNVLRNGGLEVTSIRQVSHLPSILNATAAGGSSPNLSTPRPSSTSAPAQQVVLVPLGSTPSLPSLSLLLAQGTTPTAVVFQQDLLDRARKMEEEWLSTALQGIHKVSDLVEQSRSQQPQDSSTPPVIIAYVADGALSPSALSAIVAAGAAGVLRPPPFDRDSVNLLIQLVKAANDGTSPDNLVGLSVSPAGSNAISPTLSATYEDETKVVLTPTALAMGAEHEGEKFLAAKLATRSGKLGRVVSNESADLGEGQAPVPVLSDLPSAKERILDSLTVNNDAARRRSVDTGRIALAFNRQAARAVHFESAESPLARRGSFNVVAGDKEQEAAGGNTAQFAEVLSELYQQTMNSIDIHMAEYDELAAPLSRDERVRLVNAISSWEFLPHKLSQADLYRVACLIFEAILSIDGLAELNVDKDQVDRLLFAIRAIYHEPNPYHNYVHAIDVLQASYSFLVSIGVAPPAEFLIDLKPGTVWHRSTEPASGSSARAREILRPQDVLAVALAAIGHDVGHPGLSNAFMKNAKVPLSVVYDDKSVLENMHCMLLVHLLRKHGFSFLLGPVRSEEAMSHPERAAIDYRSFRRVLYSAILATDMSLHFAWIQRLKEFADSSPETETKVERASHIEEDRVMLCQALIKCADISNPARPIDISEHWSTVLLDEWCKQASLEEELSLPVSVVAGVDARLQAKGQVGFIDLFTKPLFVTTAEALPEMQPFADSCIKNRGIWQERFERLESEPELNDAKSAVLAAKVQPPTPSSQDSRYRQLFPLILPASLVASAISNNDDASSTSSSQPLTPTGDPRTTTSPAARAVRVVYQHEVADRQRSALARHVLALTTTAGLNSPPLNPRRMSTPEALLVKGRT</sequence>
<proteinExistence type="inferred from homology"/>
<feature type="compositionally biased region" description="Polar residues" evidence="4">
    <location>
        <begin position="977"/>
        <end position="991"/>
    </location>
</feature>
<accession>A0AAF0Y572</accession>
<dbReference type="EC" id="3.1.4.-" evidence="3"/>
<dbReference type="InterPro" id="IPR036971">
    <property type="entry name" value="PDEase_catalytic_dom_sf"/>
</dbReference>